<dbReference type="CDD" id="cd21133">
    <property type="entry name" value="EVE"/>
    <property type="match status" value="1"/>
</dbReference>
<dbReference type="RefSeq" id="WP_013178738.1">
    <property type="nucleotide sequence ID" value="NC_014221.1"/>
</dbReference>
<feature type="domain" description="EVE" evidence="1">
    <location>
        <begin position="6"/>
        <end position="153"/>
    </location>
</feature>
<evidence type="ECO:0000313" key="2">
    <source>
        <dbReference type="EMBL" id="ADI15375.1"/>
    </source>
</evidence>
<gene>
    <name evidence="2" type="ordered locus">Trad_2265</name>
</gene>
<sequence>MATPRCWLLKTEPEVFSFAELLAAPERTTVWDGVRNYQARNFLREMRRGDPVLIYHSNTRAKGVVGLATVVREAFPDPTQFDPESPYVDPKATPEAPRWVAVAVRARCALPLPVSLQTLKTHPELQGLPLVRRGNRLSVMPVGAAELEVILKLAGVTDVNHALAERTPA</sequence>
<dbReference type="eggNOG" id="COG2947">
    <property type="taxonomic scope" value="Bacteria"/>
</dbReference>
<dbReference type="PANTHER" id="PTHR14087:SF7">
    <property type="entry name" value="THYMOCYTE NUCLEAR PROTEIN 1"/>
    <property type="match status" value="1"/>
</dbReference>
<dbReference type="InterPro" id="IPR052181">
    <property type="entry name" value="5hmC_binding"/>
</dbReference>
<dbReference type="InterPro" id="IPR015947">
    <property type="entry name" value="PUA-like_sf"/>
</dbReference>
<proteinExistence type="predicted"/>
<organism evidence="2 3">
    <name type="scientific">Truepera radiovictrix (strain DSM 17093 / CIP 108686 / LMG 22925 / RQ-24)</name>
    <dbReference type="NCBI Taxonomy" id="649638"/>
    <lineage>
        <taxon>Bacteria</taxon>
        <taxon>Thermotogati</taxon>
        <taxon>Deinococcota</taxon>
        <taxon>Deinococci</taxon>
        <taxon>Trueperales</taxon>
        <taxon>Trueperaceae</taxon>
        <taxon>Truepera</taxon>
    </lineage>
</organism>
<evidence type="ECO:0000259" key="1">
    <source>
        <dbReference type="Pfam" id="PF01878"/>
    </source>
</evidence>
<accession>D7CSF5</accession>
<dbReference type="SUPFAM" id="SSF88697">
    <property type="entry name" value="PUA domain-like"/>
    <property type="match status" value="1"/>
</dbReference>
<dbReference type="STRING" id="649638.Trad_2265"/>
<dbReference type="OrthoDB" id="9791347at2"/>
<dbReference type="AlphaFoldDB" id="D7CSF5"/>
<dbReference type="Proteomes" id="UP000000379">
    <property type="component" value="Chromosome"/>
</dbReference>
<reference evidence="2 3" key="2">
    <citation type="journal article" date="2011" name="Stand. Genomic Sci.">
        <title>Complete genome sequence of Truepera radiovictrix type strain (RQ-24).</title>
        <authorList>
            <person name="Ivanova N."/>
            <person name="Rohde C."/>
            <person name="Munk C."/>
            <person name="Nolan M."/>
            <person name="Lucas S."/>
            <person name="Del Rio T.G."/>
            <person name="Tice H."/>
            <person name="Deshpande S."/>
            <person name="Cheng J.F."/>
            <person name="Tapia R."/>
            <person name="Han C."/>
            <person name="Goodwin L."/>
            <person name="Pitluck S."/>
            <person name="Liolios K."/>
            <person name="Mavromatis K."/>
            <person name="Mikhailova N."/>
            <person name="Pati A."/>
            <person name="Chen A."/>
            <person name="Palaniappan K."/>
            <person name="Land M."/>
            <person name="Hauser L."/>
            <person name="Chang Y.J."/>
            <person name="Jeffries C.D."/>
            <person name="Brambilla E."/>
            <person name="Rohde M."/>
            <person name="Goker M."/>
            <person name="Tindall B.J."/>
            <person name="Woyke T."/>
            <person name="Bristow J."/>
            <person name="Eisen J.A."/>
            <person name="Markowitz V."/>
            <person name="Hugenholtz P."/>
            <person name="Kyrpides N.C."/>
            <person name="Klenk H.P."/>
            <person name="Lapidus A."/>
        </authorList>
    </citation>
    <scope>NUCLEOTIDE SEQUENCE [LARGE SCALE GENOMIC DNA]</scope>
    <source>
        <strain evidence="3">DSM 17093 / CIP 108686 / LMG 22925 / RQ-24</strain>
    </source>
</reference>
<dbReference type="Gene3D" id="3.10.590.10">
    <property type="entry name" value="ph1033 like domains"/>
    <property type="match status" value="1"/>
</dbReference>
<dbReference type="Pfam" id="PF01878">
    <property type="entry name" value="EVE"/>
    <property type="match status" value="1"/>
</dbReference>
<dbReference type="HOGENOM" id="CLU_041799_2_2_0"/>
<dbReference type="InterPro" id="IPR047197">
    <property type="entry name" value="THYN1-like_EVE"/>
</dbReference>
<protein>
    <recommendedName>
        <fullName evidence="1">EVE domain-containing protein</fullName>
    </recommendedName>
</protein>
<name>D7CSF5_TRURR</name>
<dbReference type="KEGG" id="tra:Trad_2265"/>
<dbReference type="PANTHER" id="PTHR14087">
    <property type="entry name" value="THYMOCYTE NUCLEAR PROTEIN 1"/>
    <property type="match status" value="1"/>
</dbReference>
<dbReference type="EMBL" id="CP002049">
    <property type="protein sequence ID" value="ADI15375.1"/>
    <property type="molecule type" value="Genomic_DNA"/>
</dbReference>
<evidence type="ECO:0000313" key="3">
    <source>
        <dbReference type="Proteomes" id="UP000000379"/>
    </source>
</evidence>
<keyword evidence="3" id="KW-1185">Reference proteome</keyword>
<dbReference type="InterPro" id="IPR002740">
    <property type="entry name" value="EVE_domain"/>
</dbReference>
<reference evidence="3" key="1">
    <citation type="submission" date="2010-05" db="EMBL/GenBank/DDBJ databases">
        <title>The complete genome of Truepera radiovictris DSM 17093.</title>
        <authorList>
            <consortium name="US DOE Joint Genome Institute (JGI-PGF)"/>
            <person name="Lucas S."/>
            <person name="Copeland A."/>
            <person name="Lapidus A."/>
            <person name="Glavina del Rio T."/>
            <person name="Dalin E."/>
            <person name="Tice H."/>
            <person name="Bruce D."/>
            <person name="Goodwin L."/>
            <person name="Pitluck S."/>
            <person name="Kyrpides N."/>
            <person name="Mavromatis K."/>
            <person name="Ovchinnikova G."/>
            <person name="Munk A.C."/>
            <person name="Detter J.C."/>
            <person name="Han C."/>
            <person name="Tapia R."/>
            <person name="Land M."/>
            <person name="Hauser L."/>
            <person name="Markowitz V."/>
            <person name="Cheng J.-F."/>
            <person name="Hugenholtz P."/>
            <person name="Woyke T."/>
            <person name="Wu D."/>
            <person name="Tindall B."/>
            <person name="Pomrenke H.G."/>
            <person name="Brambilla E."/>
            <person name="Klenk H.-P."/>
            <person name="Eisen J.A."/>
        </authorList>
    </citation>
    <scope>NUCLEOTIDE SEQUENCE [LARGE SCALE GENOMIC DNA]</scope>
    <source>
        <strain evidence="3">DSM 17093 / CIP 108686 / LMG 22925 / RQ-24</strain>
    </source>
</reference>